<dbReference type="OMA" id="KRRDYTG"/>
<dbReference type="RefSeq" id="XP_022662465.1">
    <property type="nucleotide sequence ID" value="XM_022806730.1"/>
</dbReference>
<feature type="region of interest" description="Disordered" evidence="6">
    <location>
        <begin position="552"/>
        <end position="604"/>
    </location>
</feature>
<comment type="subcellular location">
    <subcellularLocation>
        <location evidence="1">Nucleus</location>
    </subcellularLocation>
</comment>
<keyword evidence="8" id="KW-1185">Reference proteome</keyword>
<proteinExistence type="inferred from homology"/>
<evidence type="ECO:0000256" key="5">
    <source>
        <dbReference type="ARBA" id="ARBA00023242"/>
    </source>
</evidence>
<dbReference type="GeneID" id="111250855"/>
<evidence type="ECO:0008006" key="9">
    <source>
        <dbReference type="Google" id="ProtNLM"/>
    </source>
</evidence>
<evidence type="ECO:0000256" key="2">
    <source>
        <dbReference type="ARBA" id="ARBA00006076"/>
    </source>
</evidence>
<sequence>MGSKKNHKDRKRSKRDRRSRSRSSSASSRSESEIYERRRKRPHREEAREEPRKDAGRDCHDRRRSPSEDHGRVVPDSSRYASYREEKAEQKKRDDTLDRRIAKERARSATPEGPSQEREVTPEIDDGKEKLSMSIEETNRLRAKLGLKPLQADSEEKKDDENKEVFVRTENISEKKEAEAFRDKIRTLRKKQEIKRRYEKVKGLADSDEDDDAAKWIAKSRAIADEKARAAKREKMLQEMENELGIDDLVKKELKLPKKDYSAKDLEGIEIAHREDRIREGQTVVLTLKDQGVLDDGEDVLENANLIDDERVERNNLNKKLGVNTYNPYDDAEVDEFGIVHKKNVLSKYDEEISGAKKDSFKIGVNKEERRQKELEAIRSKLQKQKESLILSLPEVARDYMTIDEMASFKKPKKKIRKIRKREILKAEDLVPIGEEPAAGSDIDHGYRRRRERPTDDDDILGPDTDLSNIKVEDDLPEQRYREKLNKSKKVVRPEESIKQVASQIAAIKEEPEEQITSGVNFSSSMVLNATAEFCRTLGTISAYTLKEERLEKKPKEEDEVEIDDGNGENVPMEEEEEQRNTWAEVDPSVQRHRTLSARTEDRVTVSKEAMPILEEEPNVSLGVAGALELARKKGYIEDGSKNKPATVKKLQDLQAKNYTIEEKYYDDEGRGRRSGGAGHYHGPVSDFKDKINYKPEVNIDYIDDSGRPINQKEAFRYLSHKFHGKGSGKNKIDKRQKKIEQLNKLEQMSSVDTPLNTLKLLQEKQKQLQTPYIMLSGGAANALTGPSGLSKK</sequence>
<feature type="region of interest" description="Disordered" evidence="6">
    <location>
        <begin position="667"/>
        <end position="688"/>
    </location>
</feature>
<dbReference type="Pfam" id="PF19252">
    <property type="entry name" value="HIND"/>
    <property type="match status" value="1"/>
</dbReference>
<feature type="compositionally biased region" description="Basic and acidic residues" evidence="6">
    <location>
        <begin position="115"/>
        <end position="129"/>
    </location>
</feature>
<feature type="compositionally biased region" description="Basic residues" evidence="6">
    <location>
        <begin position="1"/>
        <end position="21"/>
    </location>
</feature>
<dbReference type="Pfam" id="PF03343">
    <property type="entry name" value="SART-1"/>
    <property type="match status" value="1"/>
</dbReference>
<keyword evidence="4" id="KW-0508">mRNA splicing</keyword>
<evidence type="ECO:0000256" key="4">
    <source>
        <dbReference type="ARBA" id="ARBA00023187"/>
    </source>
</evidence>
<dbReference type="AlphaFoldDB" id="A0A7M7K9G6"/>
<dbReference type="InParanoid" id="A0A7M7K9G6"/>
<feature type="compositionally biased region" description="Basic and acidic residues" evidence="6">
    <location>
        <begin position="82"/>
        <end position="107"/>
    </location>
</feature>
<evidence type="ECO:0000313" key="8">
    <source>
        <dbReference type="Proteomes" id="UP000594260"/>
    </source>
</evidence>
<dbReference type="PANTHER" id="PTHR14152">
    <property type="entry name" value="SQUAMOUS CELL CARCINOMA ANTIGEN RECOGNISED BY CYTOTOXIC T LYMPHOCYTES"/>
    <property type="match status" value="1"/>
</dbReference>
<keyword evidence="3" id="KW-0507">mRNA processing</keyword>
<accession>A0A7M7K9G6</accession>
<dbReference type="EnsemblMetazoa" id="XM_022806730">
    <property type="protein sequence ID" value="XP_022662465"/>
    <property type="gene ID" value="LOC111250855"/>
</dbReference>
<feature type="region of interest" description="Disordered" evidence="6">
    <location>
        <begin position="1"/>
        <end position="129"/>
    </location>
</feature>
<dbReference type="InterPro" id="IPR045347">
    <property type="entry name" value="HIND"/>
</dbReference>
<evidence type="ECO:0000313" key="7">
    <source>
        <dbReference type="EnsemblMetazoa" id="XP_022662465"/>
    </source>
</evidence>
<evidence type="ECO:0000256" key="1">
    <source>
        <dbReference type="ARBA" id="ARBA00004123"/>
    </source>
</evidence>
<dbReference type="GO" id="GO:0046540">
    <property type="term" value="C:U4/U6 x U5 tri-snRNP complex"/>
    <property type="evidence" value="ECO:0007669"/>
    <property type="project" value="InterPro"/>
</dbReference>
<reference evidence="7" key="1">
    <citation type="submission" date="2021-01" db="UniProtKB">
        <authorList>
            <consortium name="EnsemblMetazoa"/>
        </authorList>
    </citation>
    <scope>IDENTIFICATION</scope>
</reference>
<dbReference type="Proteomes" id="UP000594260">
    <property type="component" value="Unplaced"/>
</dbReference>
<dbReference type="KEGG" id="vde:111250855"/>
<dbReference type="FunCoup" id="A0A7M7K9G6">
    <property type="interactions" value="1782"/>
</dbReference>
<comment type="similarity">
    <text evidence="2">Belongs to the SNU66/SART1 family.</text>
</comment>
<dbReference type="PANTHER" id="PTHR14152:SF5">
    <property type="entry name" value="U4_U6.U5 TRI-SNRNP-ASSOCIATED PROTEIN 1"/>
    <property type="match status" value="1"/>
</dbReference>
<evidence type="ECO:0000256" key="6">
    <source>
        <dbReference type="SAM" id="MobiDB-lite"/>
    </source>
</evidence>
<keyword evidence="5" id="KW-0539">Nucleus</keyword>
<protein>
    <recommendedName>
        <fullName evidence="9">U4/U6.U5 tri-snRNP-associated protein 1</fullName>
    </recommendedName>
</protein>
<evidence type="ECO:0000256" key="3">
    <source>
        <dbReference type="ARBA" id="ARBA00022664"/>
    </source>
</evidence>
<organism evidence="7 8">
    <name type="scientific">Varroa destructor</name>
    <name type="common">Honeybee mite</name>
    <dbReference type="NCBI Taxonomy" id="109461"/>
    <lineage>
        <taxon>Eukaryota</taxon>
        <taxon>Metazoa</taxon>
        <taxon>Ecdysozoa</taxon>
        <taxon>Arthropoda</taxon>
        <taxon>Chelicerata</taxon>
        <taxon>Arachnida</taxon>
        <taxon>Acari</taxon>
        <taxon>Parasitiformes</taxon>
        <taxon>Mesostigmata</taxon>
        <taxon>Gamasina</taxon>
        <taxon>Dermanyssoidea</taxon>
        <taxon>Varroidae</taxon>
        <taxon>Varroa</taxon>
    </lineage>
</organism>
<dbReference type="InterPro" id="IPR005011">
    <property type="entry name" value="SNU66/SART1"/>
</dbReference>
<feature type="compositionally biased region" description="Basic and acidic residues" evidence="6">
    <location>
        <begin position="43"/>
        <end position="73"/>
    </location>
</feature>
<dbReference type="GO" id="GO:0045292">
    <property type="term" value="P:mRNA cis splicing, via spliceosome"/>
    <property type="evidence" value="ECO:0007669"/>
    <property type="project" value="TreeGrafter"/>
</dbReference>
<name>A0A7M7K9G6_VARDE</name>
<dbReference type="OrthoDB" id="5583at2759"/>
<feature type="region of interest" description="Disordered" evidence="6">
    <location>
        <begin position="435"/>
        <end position="468"/>
    </location>
</feature>
<dbReference type="GO" id="GO:0000481">
    <property type="term" value="P:maturation of 5S rRNA"/>
    <property type="evidence" value="ECO:0007669"/>
    <property type="project" value="TreeGrafter"/>
</dbReference>
<feature type="compositionally biased region" description="Acidic residues" evidence="6">
    <location>
        <begin position="558"/>
        <end position="578"/>
    </location>
</feature>